<evidence type="ECO:0000256" key="2">
    <source>
        <dbReference type="SAM" id="SignalP"/>
    </source>
</evidence>
<reference evidence="3 4" key="1">
    <citation type="journal article" date="2012" name="J. Bacteriol.">
        <title>Complete genome sequence of the broad-host-range strain Sinorhizobium fredii USDA257.</title>
        <authorList>
            <person name="Schuldes J."/>
            <person name="Rodriguez Orbegoso M."/>
            <person name="Schmeisser C."/>
            <person name="Krishnan H.B."/>
            <person name="Daniel R."/>
            <person name="Streit W.R."/>
        </authorList>
    </citation>
    <scope>NUCLEOTIDE SEQUENCE [LARGE SCALE GENOMIC DNA]</scope>
    <source>
        <strain evidence="3 4">USDA 257</strain>
    </source>
</reference>
<evidence type="ECO:0008006" key="5">
    <source>
        <dbReference type="Google" id="ProtNLM"/>
    </source>
</evidence>
<gene>
    <name evidence="3" type="ORF">USDA257_c38870</name>
</gene>
<dbReference type="STRING" id="1185652.USDA257_c38870"/>
<evidence type="ECO:0000313" key="3">
    <source>
        <dbReference type="EMBL" id="AFL52432.1"/>
    </source>
</evidence>
<feature type="chain" id="PRO_5003681877" description="DUF2946 domain-containing protein" evidence="2">
    <location>
        <begin position="20"/>
        <end position="115"/>
    </location>
</feature>
<dbReference type="Proteomes" id="UP000006180">
    <property type="component" value="Chromosome"/>
</dbReference>
<sequence length="115" mass="11902">MALIAACMFVLQSVFGALAGEMPALRHVDTFGNPLCATGTSHGGPQHSGGGQDKLPECCILGCTETSWLPDAPYEGAQILTALPSRDGTIVTYADVSVRRSDRHPGSPRGPPPAA</sequence>
<dbReference type="HOGENOM" id="CLU_1990864_0_0_5"/>
<evidence type="ECO:0000256" key="1">
    <source>
        <dbReference type="SAM" id="MobiDB-lite"/>
    </source>
</evidence>
<protein>
    <recommendedName>
        <fullName evidence="5">DUF2946 domain-containing protein</fullName>
    </recommendedName>
</protein>
<feature type="region of interest" description="Disordered" evidence="1">
    <location>
        <begin position="95"/>
        <end position="115"/>
    </location>
</feature>
<organism evidence="3 4">
    <name type="scientific">Sinorhizobium fredii (strain USDA 257)</name>
    <dbReference type="NCBI Taxonomy" id="1185652"/>
    <lineage>
        <taxon>Bacteria</taxon>
        <taxon>Pseudomonadati</taxon>
        <taxon>Pseudomonadota</taxon>
        <taxon>Alphaproteobacteria</taxon>
        <taxon>Hyphomicrobiales</taxon>
        <taxon>Rhizobiaceae</taxon>
        <taxon>Sinorhizobium/Ensifer group</taxon>
        <taxon>Sinorhizobium</taxon>
    </lineage>
</organism>
<dbReference type="eggNOG" id="ENOG5030ZBH">
    <property type="taxonomic scope" value="Bacteria"/>
</dbReference>
<dbReference type="EMBL" id="CP003563">
    <property type="protein sequence ID" value="AFL52432.1"/>
    <property type="molecule type" value="Genomic_DNA"/>
</dbReference>
<dbReference type="AlphaFoldDB" id="I3X976"/>
<name>I3X976_SINF2</name>
<evidence type="ECO:0000313" key="4">
    <source>
        <dbReference type="Proteomes" id="UP000006180"/>
    </source>
</evidence>
<keyword evidence="2" id="KW-0732">Signal</keyword>
<proteinExistence type="predicted"/>
<feature type="signal peptide" evidence="2">
    <location>
        <begin position="1"/>
        <end position="19"/>
    </location>
</feature>
<dbReference type="PATRIC" id="fig|1185652.3.peg.4036"/>
<accession>I3X976</accession>
<dbReference type="KEGG" id="sfd:USDA257_c38870"/>